<keyword evidence="1" id="KW-0472">Membrane</keyword>
<protein>
    <submittedName>
        <fullName evidence="2">Uncharacterized protein</fullName>
    </submittedName>
</protein>
<dbReference type="EMBL" id="CP022423">
    <property type="protein sequence ID" value="ASM78431.1"/>
    <property type="molecule type" value="Genomic_DNA"/>
</dbReference>
<evidence type="ECO:0000313" key="3">
    <source>
        <dbReference type="Proteomes" id="UP000199729"/>
    </source>
</evidence>
<feature type="transmembrane region" description="Helical" evidence="1">
    <location>
        <begin position="104"/>
        <end position="122"/>
    </location>
</feature>
<dbReference type="InterPro" id="IPR046513">
    <property type="entry name" value="DUF6691"/>
</dbReference>
<evidence type="ECO:0000313" key="2">
    <source>
        <dbReference type="EMBL" id="ASM78431.1"/>
    </source>
</evidence>
<dbReference type="RefSeq" id="WP_157725684.1">
    <property type="nucleotide sequence ID" value="NZ_CP022423.1"/>
</dbReference>
<feature type="transmembrane region" description="Helical" evidence="1">
    <location>
        <begin position="65"/>
        <end position="84"/>
    </location>
</feature>
<dbReference type="AlphaFoldDB" id="A0A221KHB9"/>
<reference evidence="2 3" key="1">
    <citation type="submission" date="2017-07" db="EMBL/GenBank/DDBJ databases">
        <title>Complete Genome Sequence of the cosmetic ferment Vitreoscilla filiformis (ATCC15551).</title>
        <authorList>
            <person name="Contreras S."/>
            <person name="Sagory-Zalkind P."/>
            <person name="Blanquart H."/>
            <person name="Iltis A."/>
            <person name="Morand S.C."/>
        </authorList>
    </citation>
    <scope>NUCLEOTIDE SEQUENCE [LARGE SCALE GENOMIC DNA]</scope>
    <source>
        <strain evidence="2 3">ATCC 15551</strain>
    </source>
</reference>
<sequence length="166" mass="17494">MLNRLLQQLLRYIDLVFITLCSPPVPGLLRGAVVLVCGGLFGYGLGLSTMISPREVSEFLLLNNLGLLLVLGSAVGVAAVFLLLAPRGMPQPLLGGVFERNHVAINLPLVLGALLFGIGWGMTGVCPGPALAGLGAGNWEMLWSLLGLLAGGLLHGLVMSWFDRRP</sequence>
<gene>
    <name evidence="2" type="ORF">VITFI_CDS2654</name>
</gene>
<dbReference type="KEGG" id="vff:VITFI_CDS2654"/>
<organism evidence="2 3">
    <name type="scientific">Vitreoscilla filiformis</name>
    <dbReference type="NCBI Taxonomy" id="63"/>
    <lineage>
        <taxon>Bacteria</taxon>
        <taxon>Pseudomonadati</taxon>
        <taxon>Pseudomonadota</taxon>
        <taxon>Betaproteobacteria</taxon>
        <taxon>Neisseriales</taxon>
        <taxon>Neisseriaceae</taxon>
        <taxon>Vitreoscilla</taxon>
    </lineage>
</organism>
<dbReference type="OrthoDB" id="9790409at2"/>
<keyword evidence="3" id="KW-1185">Reference proteome</keyword>
<accession>A0A221KHB9</accession>
<dbReference type="Proteomes" id="UP000199729">
    <property type="component" value="Chromosome"/>
</dbReference>
<evidence type="ECO:0000256" key="1">
    <source>
        <dbReference type="SAM" id="Phobius"/>
    </source>
</evidence>
<keyword evidence="1" id="KW-1133">Transmembrane helix</keyword>
<feature type="transmembrane region" description="Helical" evidence="1">
    <location>
        <begin position="142"/>
        <end position="162"/>
    </location>
</feature>
<proteinExistence type="predicted"/>
<keyword evidence="1" id="KW-0812">Transmembrane</keyword>
<name>A0A221KHB9_VITFI</name>
<feature type="transmembrane region" description="Helical" evidence="1">
    <location>
        <begin position="12"/>
        <end position="45"/>
    </location>
</feature>
<dbReference type="Pfam" id="PF20398">
    <property type="entry name" value="DUF6691"/>
    <property type="match status" value="1"/>
</dbReference>